<comment type="caution">
    <text evidence="2">The sequence shown here is derived from an EMBL/GenBank/DDBJ whole genome shotgun (WGS) entry which is preliminary data.</text>
</comment>
<dbReference type="Gene3D" id="3.40.50.1820">
    <property type="entry name" value="alpha/beta hydrolase"/>
    <property type="match status" value="1"/>
</dbReference>
<evidence type="ECO:0000313" key="3">
    <source>
        <dbReference type="Proteomes" id="UP000517916"/>
    </source>
</evidence>
<evidence type="ECO:0000256" key="1">
    <source>
        <dbReference type="SAM" id="SignalP"/>
    </source>
</evidence>
<dbReference type="SUPFAM" id="SSF53474">
    <property type="entry name" value="alpha/beta-Hydrolases"/>
    <property type="match status" value="1"/>
</dbReference>
<protein>
    <recommendedName>
        <fullName evidence="4">Lipase (Class 2)</fullName>
    </recommendedName>
</protein>
<dbReference type="RefSeq" id="WP_182839806.1">
    <property type="nucleotide sequence ID" value="NZ_BAAABQ010000025.1"/>
</dbReference>
<sequence>MRPTLARTVAALVLAAASLVVTTAPSSAATASAGGYDNPSCRPSAAHPNPVVLLHGLGGNGPGNLGLLGLHLAAQGFCAFDTTYGETVPGVPVGGLVDIHRSAAEIRDFIEQVRGWTGAAKVDIVGHSEGGFHSLYVPKALGVAGEVGRVVALAPPTHGTSFGGLVTVADTLQIRTLVNQLLARFGCPACKQILAGGEGNVELNTGPITQPGIAYTVIASRADVLVTPHDSAVLGTKETGFIHEPGARNEYVQDTCPLDPVGHIGLAYDSGVAQMITNALDPAHAAKVTCSVGAPF</sequence>
<dbReference type="InterPro" id="IPR002918">
    <property type="entry name" value="Lipase_EstA/Esterase_EstB"/>
</dbReference>
<dbReference type="InterPro" id="IPR029058">
    <property type="entry name" value="AB_hydrolase_fold"/>
</dbReference>
<keyword evidence="1" id="KW-0732">Signal</keyword>
<dbReference type="Pfam" id="PF01674">
    <property type="entry name" value="Lipase_2"/>
    <property type="match status" value="1"/>
</dbReference>
<organism evidence="2 3">
    <name type="scientific">Kutzneria viridogrisea</name>
    <dbReference type="NCBI Taxonomy" id="47990"/>
    <lineage>
        <taxon>Bacteria</taxon>
        <taxon>Bacillati</taxon>
        <taxon>Actinomycetota</taxon>
        <taxon>Actinomycetes</taxon>
        <taxon>Pseudonocardiales</taxon>
        <taxon>Pseudonocardiaceae</taxon>
        <taxon>Kutzneria</taxon>
    </lineage>
</organism>
<dbReference type="Proteomes" id="UP000517916">
    <property type="component" value="Unassembled WGS sequence"/>
</dbReference>
<evidence type="ECO:0008006" key="4">
    <source>
        <dbReference type="Google" id="ProtNLM"/>
    </source>
</evidence>
<keyword evidence="3" id="KW-1185">Reference proteome</keyword>
<dbReference type="PANTHER" id="PTHR32015:SF1">
    <property type="entry name" value="LIPASE"/>
    <property type="match status" value="1"/>
</dbReference>
<dbReference type="EMBL" id="JACJID010000006">
    <property type="protein sequence ID" value="MBA8930356.1"/>
    <property type="molecule type" value="Genomic_DNA"/>
</dbReference>
<proteinExistence type="predicted"/>
<reference evidence="2 3" key="1">
    <citation type="submission" date="2020-08" db="EMBL/GenBank/DDBJ databases">
        <title>Genomic Encyclopedia of Archaeal and Bacterial Type Strains, Phase II (KMG-II): from individual species to whole genera.</title>
        <authorList>
            <person name="Goeker M."/>
        </authorList>
    </citation>
    <scope>NUCLEOTIDE SEQUENCE [LARGE SCALE GENOMIC DNA]</scope>
    <source>
        <strain evidence="2 3">DSM 43850</strain>
    </source>
</reference>
<accession>A0ABR6BTV5</accession>
<evidence type="ECO:0000313" key="2">
    <source>
        <dbReference type="EMBL" id="MBA8930356.1"/>
    </source>
</evidence>
<gene>
    <name evidence="2" type="ORF">BC739_007589</name>
</gene>
<name>A0ABR6BTV5_9PSEU</name>
<feature type="chain" id="PRO_5047326601" description="Lipase (Class 2)" evidence="1">
    <location>
        <begin position="29"/>
        <end position="296"/>
    </location>
</feature>
<feature type="signal peptide" evidence="1">
    <location>
        <begin position="1"/>
        <end position="28"/>
    </location>
</feature>
<dbReference type="PANTHER" id="PTHR32015">
    <property type="entry name" value="FASTING INDUCED LIPASE"/>
    <property type="match status" value="1"/>
</dbReference>